<dbReference type="AlphaFoldDB" id="A0A0L7RI42"/>
<protein>
    <submittedName>
        <fullName evidence="1">Uncharacterized protein</fullName>
    </submittedName>
</protein>
<dbReference type="Proteomes" id="UP000053825">
    <property type="component" value="Unassembled WGS sequence"/>
</dbReference>
<evidence type="ECO:0000313" key="1">
    <source>
        <dbReference type="EMBL" id="KOC70396.1"/>
    </source>
</evidence>
<proteinExistence type="predicted"/>
<reference evidence="1 2" key="1">
    <citation type="submission" date="2015-07" db="EMBL/GenBank/DDBJ databases">
        <title>The genome of Habropoda laboriosa.</title>
        <authorList>
            <person name="Pan H."/>
            <person name="Kapheim K."/>
        </authorList>
    </citation>
    <scope>NUCLEOTIDE SEQUENCE [LARGE SCALE GENOMIC DNA]</scope>
    <source>
        <strain evidence="1">0110345459</strain>
    </source>
</reference>
<evidence type="ECO:0000313" key="2">
    <source>
        <dbReference type="Proteomes" id="UP000053825"/>
    </source>
</evidence>
<gene>
    <name evidence="1" type="ORF">WH47_02899</name>
</gene>
<dbReference type="EMBL" id="KQ414590">
    <property type="protein sequence ID" value="KOC70396.1"/>
    <property type="molecule type" value="Genomic_DNA"/>
</dbReference>
<keyword evidence="2" id="KW-1185">Reference proteome</keyword>
<organism evidence="1 2">
    <name type="scientific">Habropoda laboriosa</name>
    <dbReference type="NCBI Taxonomy" id="597456"/>
    <lineage>
        <taxon>Eukaryota</taxon>
        <taxon>Metazoa</taxon>
        <taxon>Ecdysozoa</taxon>
        <taxon>Arthropoda</taxon>
        <taxon>Hexapoda</taxon>
        <taxon>Insecta</taxon>
        <taxon>Pterygota</taxon>
        <taxon>Neoptera</taxon>
        <taxon>Endopterygota</taxon>
        <taxon>Hymenoptera</taxon>
        <taxon>Apocrita</taxon>
        <taxon>Aculeata</taxon>
        <taxon>Apoidea</taxon>
        <taxon>Anthophila</taxon>
        <taxon>Apidae</taxon>
        <taxon>Habropoda</taxon>
    </lineage>
</organism>
<name>A0A0L7RI42_9HYME</name>
<sequence>MERRRLLKFSGKETLYHVNHTYISWRKGPYVDNDENHRLKCATRIWNIYQGRTGGTFDSSERFSFAMHRHFSFLDLAPKRQ</sequence>
<accession>A0A0L7RI42</accession>